<dbReference type="CDD" id="cd04301">
    <property type="entry name" value="NAT_SF"/>
    <property type="match status" value="1"/>
</dbReference>
<keyword evidence="5" id="KW-1185">Reference proteome</keyword>
<proteinExistence type="predicted"/>
<dbReference type="Pfam" id="PF00583">
    <property type="entry name" value="Acetyltransf_1"/>
    <property type="match status" value="1"/>
</dbReference>
<evidence type="ECO:0000256" key="2">
    <source>
        <dbReference type="ARBA" id="ARBA00023315"/>
    </source>
</evidence>
<protein>
    <submittedName>
        <fullName evidence="4">GNAT family N-acetyltransferase</fullName>
    </submittedName>
</protein>
<name>A0A9X2PHV0_9HYPH</name>
<keyword evidence="2" id="KW-0012">Acyltransferase</keyword>
<evidence type="ECO:0000313" key="4">
    <source>
        <dbReference type="EMBL" id="MCS0496395.1"/>
    </source>
</evidence>
<accession>A0A9X2PHV0</accession>
<sequence>MTTSDHPAKAAPALELDGYTPLPAGSIAAIVTFMEMKAPSPPLPEKPGHDLVLEKVPSPDPRWYRALFRRVGERWLWFSRLEMDEAALGALLADPLVGVYVLKRAGAEVGLLELDFRRPGEVELAFFGVVPEMVGSGAGSFMMNRALALAWAADPRRVHVHTCTLDMQGAVEFYRRAGFVPYARAIEVAHDPRLSGLLAADAAPHAPLID</sequence>
<dbReference type="InterPro" id="IPR016181">
    <property type="entry name" value="Acyl_CoA_acyltransferase"/>
</dbReference>
<feature type="domain" description="N-acetyltransferase" evidence="3">
    <location>
        <begin position="54"/>
        <end position="204"/>
    </location>
</feature>
<gene>
    <name evidence="4" type="ORF">NVS89_14920</name>
</gene>
<dbReference type="PROSITE" id="PS51186">
    <property type="entry name" value="GNAT"/>
    <property type="match status" value="1"/>
</dbReference>
<evidence type="ECO:0000256" key="1">
    <source>
        <dbReference type="ARBA" id="ARBA00022679"/>
    </source>
</evidence>
<organism evidence="4 5">
    <name type="scientific">Ancylobacter mangrovi</name>
    <dbReference type="NCBI Taxonomy" id="2972472"/>
    <lineage>
        <taxon>Bacteria</taxon>
        <taxon>Pseudomonadati</taxon>
        <taxon>Pseudomonadota</taxon>
        <taxon>Alphaproteobacteria</taxon>
        <taxon>Hyphomicrobiales</taxon>
        <taxon>Xanthobacteraceae</taxon>
        <taxon>Ancylobacter</taxon>
    </lineage>
</organism>
<comment type="caution">
    <text evidence="4">The sequence shown here is derived from an EMBL/GenBank/DDBJ whole genome shotgun (WGS) entry which is preliminary data.</text>
</comment>
<dbReference type="SUPFAM" id="SSF55729">
    <property type="entry name" value="Acyl-CoA N-acyltransferases (Nat)"/>
    <property type="match status" value="1"/>
</dbReference>
<dbReference type="AlphaFoldDB" id="A0A9X2PHV0"/>
<evidence type="ECO:0000259" key="3">
    <source>
        <dbReference type="PROSITE" id="PS51186"/>
    </source>
</evidence>
<keyword evidence="1" id="KW-0808">Transferase</keyword>
<dbReference type="InterPro" id="IPR000182">
    <property type="entry name" value="GNAT_dom"/>
</dbReference>
<reference evidence="4" key="1">
    <citation type="submission" date="2022-08" db="EMBL/GenBank/DDBJ databases">
        <authorList>
            <person name="Li F."/>
        </authorList>
    </citation>
    <scope>NUCLEOTIDE SEQUENCE</scope>
    <source>
        <strain evidence="4">MQZ15Z-1</strain>
    </source>
</reference>
<dbReference type="GO" id="GO:0016747">
    <property type="term" value="F:acyltransferase activity, transferring groups other than amino-acyl groups"/>
    <property type="evidence" value="ECO:0007669"/>
    <property type="project" value="InterPro"/>
</dbReference>
<dbReference type="Gene3D" id="3.40.630.30">
    <property type="match status" value="1"/>
</dbReference>
<dbReference type="EMBL" id="JANTHZ010000006">
    <property type="protein sequence ID" value="MCS0496395.1"/>
    <property type="molecule type" value="Genomic_DNA"/>
</dbReference>
<dbReference type="Proteomes" id="UP001151088">
    <property type="component" value="Unassembled WGS sequence"/>
</dbReference>
<dbReference type="RefSeq" id="WP_258733549.1">
    <property type="nucleotide sequence ID" value="NZ_JANTHZ010000006.1"/>
</dbReference>
<evidence type="ECO:0000313" key="5">
    <source>
        <dbReference type="Proteomes" id="UP001151088"/>
    </source>
</evidence>
<dbReference type="PANTHER" id="PTHR43800">
    <property type="entry name" value="PEPTIDYL-LYSINE N-ACETYLTRANSFERASE YJAB"/>
    <property type="match status" value="1"/>
</dbReference>
<dbReference type="PANTHER" id="PTHR43800:SF1">
    <property type="entry name" value="PEPTIDYL-LYSINE N-ACETYLTRANSFERASE YJAB"/>
    <property type="match status" value="1"/>
</dbReference>